<dbReference type="Proteomes" id="UP000197781">
    <property type="component" value="Chromosome"/>
</dbReference>
<dbReference type="InterPro" id="IPR007436">
    <property type="entry name" value="DUF485"/>
</dbReference>
<dbReference type="PANTHER" id="PTHR38441:SF1">
    <property type="entry name" value="MEMBRANE PROTEIN"/>
    <property type="match status" value="1"/>
</dbReference>
<accession>A0A220MDY0</accession>
<sequence length="115" mass="13134">MGKSASAKKAEDQKKQAVDYAAVIQSATFKELLRRKKAFILPSSIFFFVFYFTLPILTSYFTVLNQPAFGAISWAWVFAFAQFIMTWGLCILYTRRAKQFDQLVEKIKQEAGGRG</sequence>
<dbReference type="EMBL" id="CP018145">
    <property type="protein sequence ID" value="ASJ53162.1"/>
    <property type="molecule type" value="Genomic_DNA"/>
</dbReference>
<keyword evidence="1" id="KW-0472">Membrane</keyword>
<evidence type="ECO:0000313" key="2">
    <source>
        <dbReference type="EMBL" id="ASJ53162.1"/>
    </source>
</evidence>
<gene>
    <name evidence="2" type="ORF">BP422_06135</name>
</gene>
<dbReference type="Pfam" id="PF04341">
    <property type="entry name" value="DUF485"/>
    <property type="match status" value="1"/>
</dbReference>
<dbReference type="KEGG" id="bfm:BP422_06135"/>
<name>A0A220MDY0_9BACL</name>
<evidence type="ECO:0000313" key="3">
    <source>
        <dbReference type="Proteomes" id="UP000197781"/>
    </source>
</evidence>
<keyword evidence="1" id="KW-1133">Transmembrane helix</keyword>
<dbReference type="RefSeq" id="WP_088907007.1">
    <property type="nucleotide sequence ID" value="NZ_CP018145.1"/>
</dbReference>
<feature type="transmembrane region" description="Helical" evidence="1">
    <location>
        <begin position="73"/>
        <end position="93"/>
    </location>
</feature>
<proteinExistence type="predicted"/>
<evidence type="ECO:0008006" key="4">
    <source>
        <dbReference type="Google" id="ProtNLM"/>
    </source>
</evidence>
<organism evidence="2 3">
    <name type="scientific">Brevibacillus formosus</name>
    <dbReference type="NCBI Taxonomy" id="54913"/>
    <lineage>
        <taxon>Bacteria</taxon>
        <taxon>Bacillati</taxon>
        <taxon>Bacillota</taxon>
        <taxon>Bacilli</taxon>
        <taxon>Bacillales</taxon>
        <taxon>Paenibacillaceae</taxon>
        <taxon>Brevibacillus</taxon>
    </lineage>
</organism>
<dbReference type="PANTHER" id="PTHR38441">
    <property type="entry name" value="INTEGRAL MEMBRANE PROTEIN-RELATED"/>
    <property type="match status" value="1"/>
</dbReference>
<dbReference type="AlphaFoldDB" id="A0A220MDY0"/>
<reference evidence="2 3" key="1">
    <citation type="submission" date="2016-11" db="EMBL/GenBank/DDBJ databases">
        <authorList>
            <person name="Jaros S."/>
            <person name="Januszkiewicz K."/>
            <person name="Wedrychowicz H."/>
        </authorList>
    </citation>
    <scope>NUCLEOTIDE SEQUENCE [LARGE SCALE GENOMIC DNA]</scope>
    <source>
        <strain evidence="2 3">NF2</strain>
    </source>
</reference>
<protein>
    <recommendedName>
        <fullName evidence="4">DUF485 domain-containing protein</fullName>
    </recommendedName>
</protein>
<evidence type="ECO:0000256" key="1">
    <source>
        <dbReference type="SAM" id="Phobius"/>
    </source>
</evidence>
<keyword evidence="1" id="KW-0812">Transmembrane</keyword>
<feature type="transmembrane region" description="Helical" evidence="1">
    <location>
        <begin position="39"/>
        <end position="61"/>
    </location>
</feature>